<dbReference type="PROSITE" id="PS51273">
    <property type="entry name" value="GATASE_TYPE_1"/>
    <property type="match status" value="1"/>
</dbReference>
<keyword evidence="3" id="KW-1185">Reference proteome</keyword>
<sequence length="243" mass="27596">MKIGLLQCDDVAEDLQAAHGNYPQMFEDLLRGQIPGLQLTTYRVMDGEYPERLDEHDAYFTTGSKFGVNDGLVWIDVLEEFVRQLWHQRIPLIGVCFGHQLMAKALGGEVGKSEKGWGVGVSFNQVVTRKSWMDPWQEKLDLIVSHQDQVMRLPADAAAEVLVSSIFCPYYVVQYDNHFMSVQGHPEFCKTYSRDLMDMRRGAIPDERLRQGHASLDAEVDADVMMRWVLNFLTQAAQQSPAA</sequence>
<protein>
    <submittedName>
        <fullName evidence="2">GMP synthase</fullName>
    </submittedName>
</protein>
<dbReference type="Gene3D" id="3.40.50.880">
    <property type="match status" value="1"/>
</dbReference>
<evidence type="ECO:0000313" key="2">
    <source>
        <dbReference type="EMBL" id="GGD03609.1"/>
    </source>
</evidence>
<feature type="domain" description="Glutamine amidotransferase" evidence="1">
    <location>
        <begin position="80"/>
        <end position="191"/>
    </location>
</feature>
<dbReference type="PANTHER" id="PTHR42695:SF5">
    <property type="entry name" value="GLUTAMINE AMIDOTRANSFERASE YLR126C-RELATED"/>
    <property type="match status" value="1"/>
</dbReference>
<dbReference type="SUPFAM" id="SSF52317">
    <property type="entry name" value="Class I glutamine amidotransferase-like"/>
    <property type="match status" value="1"/>
</dbReference>
<dbReference type="PANTHER" id="PTHR42695">
    <property type="entry name" value="GLUTAMINE AMIDOTRANSFERASE YLR126C-RELATED"/>
    <property type="match status" value="1"/>
</dbReference>
<dbReference type="EMBL" id="BMFF01000004">
    <property type="protein sequence ID" value="GGD03609.1"/>
    <property type="molecule type" value="Genomic_DNA"/>
</dbReference>
<evidence type="ECO:0000259" key="1">
    <source>
        <dbReference type="Pfam" id="PF00117"/>
    </source>
</evidence>
<dbReference type="Proteomes" id="UP000638188">
    <property type="component" value="Unassembled WGS sequence"/>
</dbReference>
<dbReference type="Pfam" id="PF00117">
    <property type="entry name" value="GATase"/>
    <property type="match status" value="1"/>
</dbReference>
<dbReference type="RefSeq" id="WP_150276849.1">
    <property type="nucleotide sequence ID" value="NZ_BMFF01000004.1"/>
</dbReference>
<dbReference type="InterPro" id="IPR017926">
    <property type="entry name" value="GATASE"/>
</dbReference>
<dbReference type="InterPro" id="IPR044992">
    <property type="entry name" value="ChyE-like"/>
</dbReference>
<organism evidence="2 3">
    <name type="scientific">Halopseudomonas salina</name>
    <dbReference type="NCBI Taxonomy" id="1323744"/>
    <lineage>
        <taxon>Bacteria</taxon>
        <taxon>Pseudomonadati</taxon>
        <taxon>Pseudomonadota</taxon>
        <taxon>Gammaproteobacteria</taxon>
        <taxon>Pseudomonadales</taxon>
        <taxon>Pseudomonadaceae</taxon>
        <taxon>Halopseudomonas</taxon>
    </lineage>
</organism>
<evidence type="ECO:0000313" key="3">
    <source>
        <dbReference type="Proteomes" id="UP000638188"/>
    </source>
</evidence>
<gene>
    <name evidence="2" type="ORF">GCM10007418_23350</name>
</gene>
<dbReference type="CDD" id="cd01741">
    <property type="entry name" value="GATase1_1"/>
    <property type="match status" value="1"/>
</dbReference>
<comment type="caution">
    <text evidence="2">The sequence shown here is derived from an EMBL/GenBank/DDBJ whole genome shotgun (WGS) entry which is preliminary data.</text>
</comment>
<accession>A0ABQ1PUF9</accession>
<dbReference type="InterPro" id="IPR029062">
    <property type="entry name" value="Class_I_gatase-like"/>
</dbReference>
<reference evidence="3" key="1">
    <citation type="journal article" date="2019" name="Int. J. Syst. Evol. Microbiol.">
        <title>The Global Catalogue of Microorganisms (GCM) 10K type strain sequencing project: providing services to taxonomists for standard genome sequencing and annotation.</title>
        <authorList>
            <consortium name="The Broad Institute Genomics Platform"/>
            <consortium name="The Broad Institute Genome Sequencing Center for Infectious Disease"/>
            <person name="Wu L."/>
            <person name="Ma J."/>
        </authorList>
    </citation>
    <scope>NUCLEOTIDE SEQUENCE [LARGE SCALE GENOMIC DNA]</scope>
    <source>
        <strain evidence="3">CGMCC 1.12482</strain>
    </source>
</reference>
<name>A0ABQ1PUF9_9GAMM</name>
<proteinExistence type="predicted"/>